<evidence type="ECO:0000256" key="5">
    <source>
        <dbReference type="PROSITE-ProRule" id="PRU00277"/>
    </source>
</evidence>
<feature type="region of interest" description="Disordered" evidence="6">
    <location>
        <begin position="39"/>
        <end position="88"/>
    </location>
</feature>
<feature type="region of interest" description="Disordered" evidence="6">
    <location>
        <begin position="100"/>
        <end position="125"/>
    </location>
</feature>
<sequence length="344" mass="35535">MVRAPLSSLSLIAAICVLCRCGGSALAFSSSPRRRAATSSSIIARHSSTASSSSQETPSSSSAAAAQPSSRGVSKTIVVEGTGRPVRPGDSVVVRYRCTLAPDDDGGGGGDGGGDGPSPAPLPFASSDRQRIVACDGSMIRGWDVALRSMREGERASVRVSDPAYAYGPEGAPPFVPPNSRVNIDLEVLIVEELMGGGGGGGMSGSDIAGLDGMLDGPASRPRTPAAIAAAYERRMKDRASTDAPPERDGIFGWIDKVRGSYFFGIFEGETGQEAPWYLTPSITFPIAFAVVGLAFWASLAGGAISERGAPTTDELDEIIAMASVVDDASTMMRAVVRDALMRA</sequence>
<evidence type="ECO:0000256" key="3">
    <source>
        <dbReference type="ARBA" id="ARBA00023110"/>
    </source>
</evidence>
<evidence type="ECO:0000256" key="6">
    <source>
        <dbReference type="SAM" id="MobiDB-lite"/>
    </source>
</evidence>
<evidence type="ECO:0000256" key="2">
    <source>
        <dbReference type="ARBA" id="ARBA00013194"/>
    </source>
</evidence>
<name>A0ABD3MYN2_9STRA</name>
<dbReference type="InterPro" id="IPR001179">
    <property type="entry name" value="PPIase_FKBP_dom"/>
</dbReference>
<comment type="catalytic activity">
    <reaction evidence="1 5">
        <text>[protein]-peptidylproline (omega=180) = [protein]-peptidylproline (omega=0)</text>
        <dbReference type="Rhea" id="RHEA:16237"/>
        <dbReference type="Rhea" id="RHEA-COMP:10747"/>
        <dbReference type="Rhea" id="RHEA-COMP:10748"/>
        <dbReference type="ChEBI" id="CHEBI:83833"/>
        <dbReference type="ChEBI" id="CHEBI:83834"/>
        <dbReference type="EC" id="5.2.1.8"/>
    </reaction>
</comment>
<evidence type="ECO:0000256" key="7">
    <source>
        <dbReference type="SAM" id="SignalP"/>
    </source>
</evidence>
<dbReference type="Proteomes" id="UP001530315">
    <property type="component" value="Unassembled WGS sequence"/>
</dbReference>
<feature type="compositionally biased region" description="Gly residues" evidence="6">
    <location>
        <begin position="107"/>
        <end position="116"/>
    </location>
</feature>
<gene>
    <name evidence="9" type="ORF">ACHAW5_009155</name>
</gene>
<feature type="chain" id="PRO_5044876729" description="peptidylprolyl isomerase" evidence="7">
    <location>
        <begin position="28"/>
        <end position="344"/>
    </location>
</feature>
<dbReference type="GO" id="GO:0003755">
    <property type="term" value="F:peptidyl-prolyl cis-trans isomerase activity"/>
    <property type="evidence" value="ECO:0007669"/>
    <property type="project" value="UniProtKB-KW"/>
</dbReference>
<reference evidence="9 10" key="1">
    <citation type="submission" date="2024-10" db="EMBL/GenBank/DDBJ databases">
        <title>Updated reference genomes for cyclostephanoid diatoms.</title>
        <authorList>
            <person name="Roberts W.R."/>
            <person name="Alverson A.J."/>
        </authorList>
    </citation>
    <scope>NUCLEOTIDE SEQUENCE [LARGE SCALE GENOMIC DNA]</scope>
    <source>
        <strain evidence="9 10">AJA276-08</strain>
    </source>
</reference>
<evidence type="ECO:0000256" key="4">
    <source>
        <dbReference type="ARBA" id="ARBA00023235"/>
    </source>
</evidence>
<keyword evidence="4 5" id="KW-0413">Isomerase</keyword>
<feature type="compositionally biased region" description="Low complexity" evidence="6">
    <location>
        <begin position="39"/>
        <end position="71"/>
    </location>
</feature>
<dbReference type="SUPFAM" id="SSF54534">
    <property type="entry name" value="FKBP-like"/>
    <property type="match status" value="1"/>
</dbReference>
<evidence type="ECO:0000313" key="9">
    <source>
        <dbReference type="EMBL" id="KAL3768098.1"/>
    </source>
</evidence>
<dbReference type="PROSITE" id="PS50059">
    <property type="entry name" value="FKBP_PPIASE"/>
    <property type="match status" value="1"/>
</dbReference>
<keyword evidence="3 5" id="KW-0697">Rotamase</keyword>
<keyword evidence="10" id="KW-1185">Reference proteome</keyword>
<feature type="signal peptide" evidence="7">
    <location>
        <begin position="1"/>
        <end position="27"/>
    </location>
</feature>
<dbReference type="EMBL" id="JALLAZ020001687">
    <property type="protein sequence ID" value="KAL3768098.1"/>
    <property type="molecule type" value="Genomic_DNA"/>
</dbReference>
<accession>A0ABD3MYN2</accession>
<keyword evidence="7" id="KW-0732">Signal</keyword>
<evidence type="ECO:0000313" key="10">
    <source>
        <dbReference type="Proteomes" id="UP001530315"/>
    </source>
</evidence>
<dbReference type="Gene3D" id="3.10.50.40">
    <property type="match status" value="1"/>
</dbReference>
<feature type="domain" description="PPIase FKBP-type" evidence="8">
    <location>
        <begin position="89"/>
        <end position="192"/>
    </location>
</feature>
<dbReference type="Pfam" id="PF00254">
    <property type="entry name" value="FKBP_C"/>
    <property type="match status" value="1"/>
</dbReference>
<protein>
    <recommendedName>
        <fullName evidence="2 5">peptidylprolyl isomerase</fullName>
        <ecNumber evidence="2 5">5.2.1.8</ecNumber>
    </recommendedName>
</protein>
<dbReference type="InterPro" id="IPR046357">
    <property type="entry name" value="PPIase_dom_sf"/>
</dbReference>
<dbReference type="AlphaFoldDB" id="A0ABD3MYN2"/>
<dbReference type="PANTHER" id="PTHR10516:SF443">
    <property type="entry name" value="FK506-BINDING PROTEIN 59-RELATED"/>
    <property type="match status" value="1"/>
</dbReference>
<evidence type="ECO:0000259" key="8">
    <source>
        <dbReference type="PROSITE" id="PS50059"/>
    </source>
</evidence>
<comment type="caution">
    <text evidence="9">The sequence shown here is derived from an EMBL/GenBank/DDBJ whole genome shotgun (WGS) entry which is preliminary data.</text>
</comment>
<dbReference type="InterPro" id="IPR050689">
    <property type="entry name" value="FKBP-type_PPIase"/>
</dbReference>
<proteinExistence type="predicted"/>
<dbReference type="PANTHER" id="PTHR10516">
    <property type="entry name" value="PEPTIDYL-PROLYL CIS-TRANS ISOMERASE"/>
    <property type="match status" value="1"/>
</dbReference>
<evidence type="ECO:0000256" key="1">
    <source>
        <dbReference type="ARBA" id="ARBA00000971"/>
    </source>
</evidence>
<dbReference type="EC" id="5.2.1.8" evidence="2 5"/>
<organism evidence="9 10">
    <name type="scientific">Stephanodiscus triporus</name>
    <dbReference type="NCBI Taxonomy" id="2934178"/>
    <lineage>
        <taxon>Eukaryota</taxon>
        <taxon>Sar</taxon>
        <taxon>Stramenopiles</taxon>
        <taxon>Ochrophyta</taxon>
        <taxon>Bacillariophyta</taxon>
        <taxon>Coscinodiscophyceae</taxon>
        <taxon>Thalassiosirophycidae</taxon>
        <taxon>Stephanodiscales</taxon>
        <taxon>Stephanodiscaceae</taxon>
        <taxon>Stephanodiscus</taxon>
    </lineage>
</organism>